<dbReference type="SUPFAM" id="SSF47473">
    <property type="entry name" value="EF-hand"/>
    <property type="match status" value="1"/>
</dbReference>
<organism evidence="1 2">
    <name type="scientific">Brassica cretica</name>
    <name type="common">Mustard</name>
    <dbReference type="NCBI Taxonomy" id="69181"/>
    <lineage>
        <taxon>Eukaryota</taxon>
        <taxon>Viridiplantae</taxon>
        <taxon>Streptophyta</taxon>
        <taxon>Embryophyta</taxon>
        <taxon>Tracheophyta</taxon>
        <taxon>Spermatophyta</taxon>
        <taxon>Magnoliopsida</taxon>
        <taxon>eudicotyledons</taxon>
        <taxon>Gunneridae</taxon>
        <taxon>Pentapetalae</taxon>
        <taxon>rosids</taxon>
        <taxon>malvids</taxon>
        <taxon>Brassicales</taxon>
        <taxon>Brassicaceae</taxon>
        <taxon>Brassiceae</taxon>
        <taxon>Brassica</taxon>
    </lineage>
</organism>
<gene>
    <name evidence="1" type="ORF">F2Q68_00018892</name>
</gene>
<evidence type="ECO:0008006" key="3">
    <source>
        <dbReference type="Google" id="ProtNLM"/>
    </source>
</evidence>
<dbReference type="Proteomes" id="UP000712281">
    <property type="component" value="Unassembled WGS sequence"/>
</dbReference>
<dbReference type="Gene3D" id="1.10.238.10">
    <property type="entry name" value="EF-hand"/>
    <property type="match status" value="1"/>
</dbReference>
<evidence type="ECO:0000313" key="1">
    <source>
        <dbReference type="EMBL" id="KAF2535883.1"/>
    </source>
</evidence>
<evidence type="ECO:0000313" key="2">
    <source>
        <dbReference type="Proteomes" id="UP000712281"/>
    </source>
</evidence>
<name>A0A8S9FQ37_BRACR</name>
<comment type="caution">
    <text evidence="1">The sequence shown here is derived from an EMBL/GenBank/DDBJ whole genome shotgun (WGS) entry which is preliminary data.</text>
</comment>
<reference evidence="1" key="1">
    <citation type="submission" date="2019-12" db="EMBL/GenBank/DDBJ databases">
        <title>Genome sequencing and annotation of Brassica cretica.</title>
        <authorList>
            <person name="Studholme D.J."/>
            <person name="Sarris P.F."/>
        </authorList>
    </citation>
    <scope>NUCLEOTIDE SEQUENCE</scope>
    <source>
        <strain evidence="1">PFS-001/15</strain>
        <tissue evidence="1">Leaf</tissue>
    </source>
</reference>
<proteinExistence type="predicted"/>
<dbReference type="InterPro" id="IPR011992">
    <property type="entry name" value="EF-hand-dom_pair"/>
</dbReference>
<protein>
    <recommendedName>
        <fullName evidence="3">EF-hand domain-containing protein</fullName>
    </recommendedName>
</protein>
<sequence length="101" mass="11359">MQPLVQKKLDFEEFCAAGVSVYQLEALEEWEQIATSAFEQFEQEGNRVISVQELAGEMSVGPNAYPLLKDWIRSSDGKLSFLGYAKFLHGVTVRSSSSRPR</sequence>
<accession>A0A8S9FQ37</accession>
<dbReference type="EMBL" id="QGKW02002228">
    <property type="protein sequence ID" value="KAF2535883.1"/>
    <property type="molecule type" value="Genomic_DNA"/>
</dbReference>
<dbReference type="AlphaFoldDB" id="A0A8S9FQ37"/>